<evidence type="ECO:0000313" key="3">
    <source>
        <dbReference type="Proteomes" id="UP000542210"/>
    </source>
</evidence>
<feature type="region of interest" description="Disordered" evidence="1">
    <location>
        <begin position="101"/>
        <end position="131"/>
    </location>
</feature>
<comment type="caution">
    <text evidence="2">The sequence shown here is derived from an EMBL/GenBank/DDBJ whole genome shotgun (WGS) entry which is preliminary data.</text>
</comment>
<organism evidence="2 3">
    <name type="scientific">Sphaerisporangium siamense</name>
    <dbReference type="NCBI Taxonomy" id="795645"/>
    <lineage>
        <taxon>Bacteria</taxon>
        <taxon>Bacillati</taxon>
        <taxon>Actinomycetota</taxon>
        <taxon>Actinomycetes</taxon>
        <taxon>Streptosporangiales</taxon>
        <taxon>Streptosporangiaceae</taxon>
        <taxon>Sphaerisporangium</taxon>
    </lineage>
</organism>
<sequence>MVKDIRFWVQLVVRSHTTPARSSPVPQSQRSRIHLSESGVPSAAIAWLMPPNLSALFPLERELLFSAASAGCRSADPGAHDSGRPAAFCGTRCEGKARQRLGNTARAEGEAHSPAQPRTTSQSRRSLRRPHRLGACLRTASERLHALSVPRSLFPRSVLSRSGASFCSAPRRRGAGRRSPASMTAPSRPTRSTRCERTARQRLGNTARAGGEARSEACLGVLVLLTGRRSSRAGGGGPPSGAPGLTDLRPADAAPATKPCVAKERSPGVCDRNARKKSLGDHE</sequence>
<gene>
    <name evidence="2" type="ORF">BJ982_007034</name>
</gene>
<dbReference type="EMBL" id="JACHND010000001">
    <property type="protein sequence ID" value="MBB4705490.1"/>
    <property type="molecule type" value="Genomic_DNA"/>
</dbReference>
<evidence type="ECO:0000313" key="2">
    <source>
        <dbReference type="EMBL" id="MBB4705490.1"/>
    </source>
</evidence>
<dbReference type="Proteomes" id="UP000542210">
    <property type="component" value="Unassembled WGS sequence"/>
</dbReference>
<evidence type="ECO:0000256" key="1">
    <source>
        <dbReference type="SAM" id="MobiDB-lite"/>
    </source>
</evidence>
<accession>A0A7W7GDY5</accession>
<name>A0A7W7GDY5_9ACTN</name>
<reference evidence="2 3" key="1">
    <citation type="submission" date="2020-08" db="EMBL/GenBank/DDBJ databases">
        <title>Sequencing the genomes of 1000 actinobacteria strains.</title>
        <authorList>
            <person name="Klenk H.-P."/>
        </authorList>
    </citation>
    <scope>NUCLEOTIDE SEQUENCE [LARGE SCALE GENOMIC DNA]</scope>
    <source>
        <strain evidence="2 3">DSM 45784</strain>
    </source>
</reference>
<proteinExistence type="predicted"/>
<keyword evidence="3" id="KW-1185">Reference proteome</keyword>
<feature type="region of interest" description="Disordered" evidence="1">
    <location>
        <begin position="164"/>
        <end position="196"/>
    </location>
</feature>
<feature type="region of interest" description="Disordered" evidence="1">
    <location>
        <begin position="229"/>
        <end position="283"/>
    </location>
</feature>
<dbReference type="AlphaFoldDB" id="A0A7W7GDY5"/>
<protein>
    <submittedName>
        <fullName evidence="2">Uncharacterized protein</fullName>
    </submittedName>
</protein>